<organism evidence="1 2">
    <name type="scientific">Roseinatronobacter monicus</name>
    <dbReference type="NCBI Taxonomy" id="393481"/>
    <lineage>
        <taxon>Bacteria</taxon>
        <taxon>Pseudomonadati</taxon>
        <taxon>Pseudomonadota</taxon>
        <taxon>Alphaproteobacteria</taxon>
        <taxon>Rhodobacterales</taxon>
        <taxon>Paracoccaceae</taxon>
        <taxon>Roseinatronobacter</taxon>
    </lineage>
</organism>
<proteinExistence type="predicted"/>
<accession>A0A543K600</accession>
<keyword evidence="2" id="KW-1185">Reference proteome</keyword>
<reference evidence="1 2" key="1">
    <citation type="submission" date="2019-06" db="EMBL/GenBank/DDBJ databases">
        <title>Genomic Encyclopedia of Archaeal and Bacterial Type Strains, Phase II (KMG-II): from individual species to whole genera.</title>
        <authorList>
            <person name="Goeker M."/>
        </authorList>
    </citation>
    <scope>NUCLEOTIDE SEQUENCE [LARGE SCALE GENOMIC DNA]</scope>
    <source>
        <strain evidence="1 2">DSM 18423</strain>
    </source>
</reference>
<evidence type="ECO:0000313" key="2">
    <source>
        <dbReference type="Proteomes" id="UP000320582"/>
    </source>
</evidence>
<dbReference type="EMBL" id="VFPT01000002">
    <property type="protein sequence ID" value="TQM90503.1"/>
    <property type="molecule type" value="Genomic_DNA"/>
</dbReference>
<dbReference type="Proteomes" id="UP000320582">
    <property type="component" value="Unassembled WGS sequence"/>
</dbReference>
<sequence length="89" mass="9711">MNHKSTSKGIHRFTFQARRSKCNPKPALDMDGARTGAGTGGDFTWTEPVAVVQYGRALFHLFYEAVKYTASGLLGLLPNGTSENKNHAL</sequence>
<gene>
    <name evidence="1" type="ORF">BD293_3894</name>
</gene>
<comment type="caution">
    <text evidence="1">The sequence shown here is derived from an EMBL/GenBank/DDBJ whole genome shotgun (WGS) entry which is preliminary data.</text>
</comment>
<evidence type="ECO:0000313" key="1">
    <source>
        <dbReference type="EMBL" id="TQM90503.1"/>
    </source>
</evidence>
<dbReference type="AlphaFoldDB" id="A0A543K600"/>
<name>A0A543K600_9RHOB</name>
<dbReference type="RefSeq" id="WP_170207227.1">
    <property type="nucleotide sequence ID" value="NZ_VFPT01000002.1"/>
</dbReference>
<protein>
    <submittedName>
        <fullName evidence="1">Uncharacterized protein</fullName>
    </submittedName>
</protein>